<proteinExistence type="predicted"/>
<dbReference type="EMBL" id="UPHU01000001">
    <property type="protein sequence ID" value="VBA50739.1"/>
    <property type="molecule type" value="Genomic_DNA"/>
</dbReference>
<reference evidence="1 2" key="1">
    <citation type="submission" date="2018-09" db="EMBL/GenBank/DDBJ databases">
        <authorList>
            <person name="Tagini F."/>
        </authorList>
    </citation>
    <scope>NUCLEOTIDE SEQUENCE [LARGE SCALE GENOMIC DNA]</scope>
    <source>
        <strain evidence="1 2">MK142</strain>
    </source>
</reference>
<dbReference type="AlphaFoldDB" id="A0A498QRX6"/>
<keyword evidence="2" id="KW-1185">Reference proteome</keyword>
<name>A0A498QRX6_9MYCO</name>
<accession>A0A498QRX6</accession>
<sequence>MTRTDGADRPVRAPRLVFDYLDEHRSTPRMWQ</sequence>
<dbReference type="Proteomes" id="UP000268285">
    <property type="component" value="Unassembled WGS sequence"/>
</dbReference>
<evidence type="ECO:0000313" key="1">
    <source>
        <dbReference type="EMBL" id="VBA50739.1"/>
    </source>
</evidence>
<gene>
    <name evidence="1" type="ORF">LAUMK142_02790</name>
</gene>
<protein>
    <submittedName>
        <fullName evidence="1">Uncharacterized protein</fullName>
    </submittedName>
</protein>
<evidence type="ECO:0000313" key="2">
    <source>
        <dbReference type="Proteomes" id="UP000268285"/>
    </source>
</evidence>
<organism evidence="1 2">
    <name type="scientific">Mycobacterium pseudokansasii</name>
    <dbReference type="NCBI Taxonomy" id="2341080"/>
    <lineage>
        <taxon>Bacteria</taxon>
        <taxon>Bacillati</taxon>
        <taxon>Actinomycetota</taxon>
        <taxon>Actinomycetes</taxon>
        <taxon>Mycobacteriales</taxon>
        <taxon>Mycobacteriaceae</taxon>
        <taxon>Mycobacterium</taxon>
    </lineage>
</organism>